<evidence type="ECO:0000313" key="4">
    <source>
        <dbReference type="Proteomes" id="UP000663842"/>
    </source>
</evidence>
<protein>
    <submittedName>
        <fullName evidence="3">Uncharacterized protein</fullName>
    </submittedName>
</protein>
<organism evidence="3 4">
    <name type="scientific">Rotaria magnacalcarata</name>
    <dbReference type="NCBI Taxonomy" id="392030"/>
    <lineage>
        <taxon>Eukaryota</taxon>
        <taxon>Metazoa</taxon>
        <taxon>Spiralia</taxon>
        <taxon>Gnathifera</taxon>
        <taxon>Rotifera</taxon>
        <taxon>Eurotatoria</taxon>
        <taxon>Bdelloidea</taxon>
        <taxon>Philodinida</taxon>
        <taxon>Philodinidae</taxon>
        <taxon>Rotaria</taxon>
    </lineage>
</organism>
<feature type="transmembrane region" description="Helical" evidence="1">
    <location>
        <begin position="102"/>
        <end position="124"/>
    </location>
</feature>
<name>A0A819JY71_9BILA</name>
<evidence type="ECO:0000256" key="1">
    <source>
        <dbReference type="SAM" id="Phobius"/>
    </source>
</evidence>
<proteinExistence type="predicted"/>
<reference evidence="3" key="1">
    <citation type="submission" date="2021-02" db="EMBL/GenBank/DDBJ databases">
        <authorList>
            <person name="Nowell W R."/>
        </authorList>
    </citation>
    <scope>NUCLEOTIDE SEQUENCE</scope>
</reference>
<evidence type="ECO:0000313" key="3">
    <source>
        <dbReference type="EMBL" id="CAF3941374.1"/>
    </source>
</evidence>
<keyword evidence="1" id="KW-1133">Transmembrane helix</keyword>
<evidence type="ECO:0000313" key="5">
    <source>
        <dbReference type="Proteomes" id="UP000663866"/>
    </source>
</evidence>
<feature type="transmembrane region" description="Helical" evidence="1">
    <location>
        <begin position="43"/>
        <end position="63"/>
    </location>
</feature>
<gene>
    <name evidence="2" type="ORF">OVN521_LOCUS1157</name>
    <name evidence="3" type="ORF">UXM345_LOCUS12778</name>
</gene>
<accession>A0A819JY71</accession>
<dbReference type="EMBL" id="CAJOBG010000073">
    <property type="protein sequence ID" value="CAF3751481.1"/>
    <property type="molecule type" value="Genomic_DNA"/>
</dbReference>
<keyword evidence="1" id="KW-0812">Transmembrane</keyword>
<keyword evidence="5" id="KW-1185">Reference proteome</keyword>
<dbReference type="AlphaFoldDB" id="A0A819JY71"/>
<dbReference type="EMBL" id="CAJOBF010001351">
    <property type="protein sequence ID" value="CAF3941374.1"/>
    <property type="molecule type" value="Genomic_DNA"/>
</dbReference>
<comment type="caution">
    <text evidence="3">The sequence shown here is derived from an EMBL/GenBank/DDBJ whole genome shotgun (WGS) entry which is preliminary data.</text>
</comment>
<evidence type="ECO:0000313" key="2">
    <source>
        <dbReference type="EMBL" id="CAF3751481.1"/>
    </source>
</evidence>
<sequence>MMFNNSTVFETCNGNTTDNYLRFSMSPSMSIDIFSQQSLEWQVILKIIYVTLSTLQFLIATMGNSITIETLLQKAIRITSLGVYLIVFSLASLIGMILLSAILISVLIIFLTGVANITAFIGWLSTVHPIVPNMHLCSDKKTKAKAHHKAF</sequence>
<keyword evidence="1" id="KW-0472">Membrane</keyword>
<feature type="transmembrane region" description="Helical" evidence="1">
    <location>
        <begin position="75"/>
        <end position="96"/>
    </location>
</feature>
<dbReference type="Proteomes" id="UP000663842">
    <property type="component" value="Unassembled WGS sequence"/>
</dbReference>
<dbReference type="Proteomes" id="UP000663866">
    <property type="component" value="Unassembled WGS sequence"/>
</dbReference>